<protein>
    <submittedName>
        <fullName evidence="4">Oxidoreductase</fullName>
    </submittedName>
</protein>
<evidence type="ECO:0000259" key="3">
    <source>
        <dbReference type="Pfam" id="PF00724"/>
    </source>
</evidence>
<sequence>MKSLFDTTQIGSMTLTNRLWRSATWMNMADEKGHLTDRLERVYLELAHGGVGTIITGYAFVLEEEQPNPGMLGIYDDSFIPEYRAFTKKIQDAGANIIMQIVYGGSATSFRPEGREIWGPSAVAHPAYKVVPTEMTKENIATVVDALAQGARRAKSAGFDGVQIHSAHTYLFSQFLSPYYNRRGDEYGGSIENRSRILCEALEAVRKAVGADYPVFVKMHCSDDWDENGISVEESLFVAKELEKRGISGIEFSGGNLDAENYPNAAPIRGGMLKTSNQSYFAEKTARIAKHLNIPVISVGGHRTPETLGTILNTTAIGYFSLSRTLLSEPGLVNRWRQGDQGRPRCIACNKCWGNDGNICILDRTSR</sequence>
<keyword evidence="1" id="KW-0285">Flavoprotein</keyword>
<evidence type="ECO:0000256" key="1">
    <source>
        <dbReference type="ARBA" id="ARBA00022630"/>
    </source>
</evidence>
<accession>A0ABM7PH01</accession>
<dbReference type="Pfam" id="PF00724">
    <property type="entry name" value="Oxidored_FMN"/>
    <property type="match status" value="1"/>
</dbReference>
<reference evidence="4 5" key="1">
    <citation type="submission" date="2021-02" db="EMBL/GenBank/DDBJ databases">
        <title>Complete genome of Desulfoluna sp. strain ASN36.</title>
        <authorList>
            <person name="Takahashi A."/>
            <person name="Kojima H."/>
            <person name="Fukui M."/>
        </authorList>
    </citation>
    <scope>NUCLEOTIDE SEQUENCE [LARGE SCALE GENOMIC DNA]</scope>
    <source>
        <strain evidence="4 5">ASN36</strain>
    </source>
</reference>
<feature type="domain" description="NADH:flavin oxidoreductase/NADH oxidase N-terminal" evidence="3">
    <location>
        <begin position="3"/>
        <end position="339"/>
    </location>
</feature>
<evidence type="ECO:0000256" key="2">
    <source>
        <dbReference type="ARBA" id="ARBA00023002"/>
    </source>
</evidence>
<dbReference type="CDD" id="cd02803">
    <property type="entry name" value="OYE_like_FMN_family"/>
    <property type="match status" value="1"/>
</dbReference>
<keyword evidence="5" id="KW-1185">Reference proteome</keyword>
<dbReference type="InterPro" id="IPR013785">
    <property type="entry name" value="Aldolase_TIM"/>
</dbReference>
<dbReference type="InterPro" id="IPR001155">
    <property type="entry name" value="OxRdtase_FMN_N"/>
</dbReference>
<keyword evidence="2" id="KW-0560">Oxidoreductase</keyword>
<dbReference type="InterPro" id="IPR051799">
    <property type="entry name" value="NADH_flavin_oxidoreductase"/>
</dbReference>
<dbReference type="PANTHER" id="PTHR43656">
    <property type="entry name" value="BINDING OXIDOREDUCTASE, PUTATIVE (AFU_ORTHOLOGUE AFUA_2G08260)-RELATED"/>
    <property type="match status" value="1"/>
</dbReference>
<dbReference type="RefSeq" id="WP_236892923.1">
    <property type="nucleotide sequence ID" value="NZ_AP024488.1"/>
</dbReference>
<evidence type="ECO:0000313" key="5">
    <source>
        <dbReference type="Proteomes" id="UP001320148"/>
    </source>
</evidence>
<evidence type="ECO:0000313" key="4">
    <source>
        <dbReference type="EMBL" id="BCS96625.1"/>
    </source>
</evidence>
<dbReference type="EMBL" id="AP024488">
    <property type="protein sequence ID" value="BCS96625.1"/>
    <property type="molecule type" value="Genomic_DNA"/>
</dbReference>
<gene>
    <name evidence="4" type="ORF">DSLASN_22570</name>
</gene>
<dbReference type="Gene3D" id="3.20.20.70">
    <property type="entry name" value="Aldolase class I"/>
    <property type="match status" value="1"/>
</dbReference>
<name>A0ABM7PH01_9BACT</name>
<organism evidence="4 5">
    <name type="scientific">Desulfoluna limicola</name>
    <dbReference type="NCBI Taxonomy" id="2810562"/>
    <lineage>
        <taxon>Bacteria</taxon>
        <taxon>Pseudomonadati</taxon>
        <taxon>Thermodesulfobacteriota</taxon>
        <taxon>Desulfobacteria</taxon>
        <taxon>Desulfobacterales</taxon>
        <taxon>Desulfolunaceae</taxon>
        <taxon>Desulfoluna</taxon>
    </lineage>
</organism>
<dbReference type="SUPFAM" id="SSF51395">
    <property type="entry name" value="FMN-linked oxidoreductases"/>
    <property type="match status" value="1"/>
</dbReference>
<dbReference type="PANTHER" id="PTHR43656:SF2">
    <property type="entry name" value="BINDING OXIDOREDUCTASE, PUTATIVE (AFU_ORTHOLOGUE AFUA_2G08260)-RELATED"/>
    <property type="match status" value="1"/>
</dbReference>
<dbReference type="Proteomes" id="UP001320148">
    <property type="component" value="Chromosome"/>
</dbReference>
<proteinExistence type="predicted"/>